<dbReference type="Proteomes" id="UP000307756">
    <property type="component" value="Unassembled WGS sequence"/>
</dbReference>
<organism evidence="1 2">
    <name type="scientific">Robertmurraya kyonggiensis</name>
    <dbReference type="NCBI Taxonomy" id="1037680"/>
    <lineage>
        <taxon>Bacteria</taxon>
        <taxon>Bacillati</taxon>
        <taxon>Bacillota</taxon>
        <taxon>Bacilli</taxon>
        <taxon>Bacillales</taxon>
        <taxon>Bacillaceae</taxon>
        <taxon>Robertmurraya</taxon>
    </lineage>
</organism>
<accession>A0A4U1D8Y7</accession>
<name>A0A4U1D8Y7_9BACI</name>
<proteinExistence type="predicted"/>
<evidence type="ECO:0000313" key="1">
    <source>
        <dbReference type="EMBL" id="TKC18941.1"/>
    </source>
</evidence>
<gene>
    <name evidence="1" type="ORF">FA727_05175</name>
</gene>
<reference evidence="1 2" key="1">
    <citation type="journal article" date="2011" name="J. Microbiol.">
        <title>Bacillus kyonggiensis sp. nov., isolated from soil of a lettuce field.</title>
        <authorList>
            <person name="Dong K."/>
            <person name="Lee S."/>
        </authorList>
    </citation>
    <scope>NUCLEOTIDE SEQUENCE [LARGE SCALE GENOMIC DNA]</scope>
    <source>
        <strain evidence="1 2">NB22</strain>
    </source>
</reference>
<dbReference type="RefSeq" id="WP_136829678.1">
    <property type="nucleotide sequence ID" value="NZ_SWBM01000001.1"/>
</dbReference>
<dbReference type="AlphaFoldDB" id="A0A4U1D8Y7"/>
<comment type="caution">
    <text evidence="1">The sequence shown here is derived from an EMBL/GenBank/DDBJ whole genome shotgun (WGS) entry which is preliminary data.</text>
</comment>
<sequence length="142" mass="17113">MDHTFRHFLDRFLEVWSLSVLEELKNMISEDYHGREISNSEIIDFGYVESLDGWEQGFKFVNEHNAKWILKEMDIIPLRENENLVIISATMEIYGKRLKTGNLFFDTFRKNDLNEWKLVRSYIEAGNFSRAYFEKIEFDKDR</sequence>
<keyword evidence="2" id="KW-1185">Reference proteome</keyword>
<evidence type="ECO:0000313" key="2">
    <source>
        <dbReference type="Proteomes" id="UP000307756"/>
    </source>
</evidence>
<dbReference type="EMBL" id="SWBM01000001">
    <property type="protein sequence ID" value="TKC18941.1"/>
    <property type="molecule type" value="Genomic_DNA"/>
</dbReference>
<dbReference type="OrthoDB" id="2454203at2"/>
<protein>
    <submittedName>
        <fullName evidence="1">Flavoprotein</fullName>
    </submittedName>
</protein>